<evidence type="ECO:0000313" key="1">
    <source>
        <dbReference type="EMBL" id="MDV3457052.1"/>
    </source>
</evidence>
<evidence type="ECO:0000313" key="2">
    <source>
        <dbReference type="Proteomes" id="UP001273531"/>
    </source>
</evidence>
<dbReference type="PANTHER" id="PTHR12526:SF600">
    <property type="entry name" value="GLYCOSYL TRANSFERASE GROUP 1"/>
    <property type="match status" value="1"/>
</dbReference>
<proteinExistence type="predicted"/>
<comment type="caution">
    <text evidence="1">The sequence shown here is derived from an EMBL/GenBank/DDBJ whole genome shotgun (WGS) entry which is preliminary data.</text>
</comment>
<dbReference type="Proteomes" id="UP001273531">
    <property type="component" value="Unassembled WGS sequence"/>
</dbReference>
<dbReference type="SUPFAM" id="SSF53756">
    <property type="entry name" value="UDP-Glycosyltransferase/glycogen phosphorylase"/>
    <property type="match status" value="1"/>
</dbReference>
<name>A0ABU3Y6U3_9SPHN</name>
<dbReference type="PANTHER" id="PTHR12526">
    <property type="entry name" value="GLYCOSYLTRANSFERASE"/>
    <property type="match status" value="1"/>
</dbReference>
<dbReference type="Pfam" id="PF13692">
    <property type="entry name" value="Glyco_trans_1_4"/>
    <property type="match status" value="1"/>
</dbReference>
<keyword evidence="2" id="KW-1185">Reference proteome</keyword>
<dbReference type="InterPro" id="IPR017521">
    <property type="entry name" value="Sugar_tfrase_PEP-CTERM_Stp1"/>
</dbReference>
<dbReference type="RefSeq" id="WP_317226216.1">
    <property type="nucleotide sequence ID" value="NZ_JAWJEJ010000001.1"/>
</dbReference>
<protein>
    <submittedName>
        <fullName evidence="1">TIGR03087 family PEP-CTERM/XrtA system glycosyltransferase</fullName>
    </submittedName>
</protein>
<gene>
    <name evidence="1" type="ORF">RZN05_08670</name>
</gene>
<reference evidence="1 2" key="1">
    <citation type="submission" date="2023-10" db="EMBL/GenBank/DDBJ databases">
        <title>Sphingomonas sp. HF-S4 16S ribosomal RNA gene Genome sequencing and assembly.</title>
        <authorList>
            <person name="Lee H."/>
        </authorList>
    </citation>
    <scope>NUCLEOTIDE SEQUENCE [LARGE SCALE GENOMIC DNA]</scope>
    <source>
        <strain evidence="1 2">HF-S4</strain>
    </source>
</reference>
<organism evidence="1 2">
    <name type="scientific">Sphingomonas agrestis</name>
    <dbReference type="NCBI Taxonomy" id="3080540"/>
    <lineage>
        <taxon>Bacteria</taxon>
        <taxon>Pseudomonadati</taxon>
        <taxon>Pseudomonadota</taxon>
        <taxon>Alphaproteobacteria</taxon>
        <taxon>Sphingomonadales</taxon>
        <taxon>Sphingomonadaceae</taxon>
        <taxon>Sphingomonas</taxon>
    </lineage>
</organism>
<dbReference type="Gene3D" id="3.40.50.2000">
    <property type="entry name" value="Glycogen Phosphorylase B"/>
    <property type="match status" value="2"/>
</dbReference>
<dbReference type="NCBIfam" id="TIGR03087">
    <property type="entry name" value="stp1"/>
    <property type="match status" value="1"/>
</dbReference>
<dbReference type="EMBL" id="JAWJEJ010000001">
    <property type="protein sequence ID" value="MDV3457052.1"/>
    <property type="molecule type" value="Genomic_DNA"/>
</dbReference>
<accession>A0ABU3Y6U3</accession>
<dbReference type="CDD" id="cd03801">
    <property type="entry name" value="GT4_PimA-like"/>
    <property type="match status" value="1"/>
</dbReference>
<sequence>MGDVLFLAHRVPFPPDRGDKIRSFHLLRHLAGHRRVHLAAFADDSRDIDRPELATVTASRAIVRRGKSRAVAAVQSLVSGRPVSLTAFDDAAMRRAVCEVLAREDIETILVFSSQMAQYLPADTRARVVMDFVDMDSAKFAAYAEAAKGPMRWMLAREARLLARFEAEVAARVDASLFVSAAEAGLFRRTTGAERVQAIENGIDTAHFDPAAGFAPVAADGALIVFTGQMDYRPNIEAVTWFARDILPRVRAAHPEARFAIVGRNPGEAVKALASPHVIVTGEVADVRGWLAAAAVVVAPLKLARGVQNKVLEAMAMARPVAASSAAAEGIDHAGTIAVGATAADLVEAVTMLLSDRAAAAALGCNARARVIARYGWDARLAPLDDLMGLLAQLGEAA</sequence>